<feature type="transmembrane region" description="Helical" evidence="18">
    <location>
        <begin position="103"/>
        <end position="123"/>
    </location>
</feature>
<keyword evidence="15 18" id="KW-0496">Mitochondrion</keyword>
<evidence type="ECO:0000256" key="10">
    <source>
        <dbReference type="ARBA" id="ARBA00022967"/>
    </source>
</evidence>
<keyword evidence="13 18" id="KW-0520">NAD</keyword>
<evidence type="ECO:0000256" key="11">
    <source>
        <dbReference type="ARBA" id="ARBA00022982"/>
    </source>
</evidence>
<evidence type="ECO:0000259" key="19">
    <source>
        <dbReference type="Pfam" id="PF00361"/>
    </source>
</evidence>
<evidence type="ECO:0000256" key="7">
    <source>
        <dbReference type="ARBA" id="ARBA00022660"/>
    </source>
</evidence>
<dbReference type="PANTHER" id="PTHR46552">
    <property type="entry name" value="NADH-UBIQUINONE OXIDOREDUCTASE CHAIN 2"/>
    <property type="match status" value="1"/>
</dbReference>
<comment type="function">
    <text evidence="18">Core subunit of the mitochondrial membrane respiratory chain NADH dehydrogenase (Complex I) which catalyzes electron transfer from NADH through the respiratory chain, using ubiquinone as an electron acceptor. Essential for the catalytic activity and assembly of complex I.</text>
</comment>
<comment type="similarity">
    <text evidence="3 18">Belongs to the complex I subunit 2 family.</text>
</comment>
<feature type="transmembrane region" description="Helical" evidence="18">
    <location>
        <begin position="60"/>
        <end position="83"/>
    </location>
</feature>
<dbReference type="PANTHER" id="PTHR46552:SF1">
    <property type="entry name" value="NADH-UBIQUINONE OXIDOREDUCTASE CHAIN 2"/>
    <property type="match status" value="1"/>
</dbReference>
<dbReference type="GO" id="GO:0005743">
    <property type="term" value="C:mitochondrial inner membrane"/>
    <property type="evidence" value="ECO:0007669"/>
    <property type="project" value="UniProtKB-SubCell"/>
</dbReference>
<feature type="transmembrane region" description="Helical" evidence="18">
    <location>
        <begin position="306"/>
        <end position="324"/>
    </location>
</feature>
<keyword evidence="11 18" id="KW-0249">Electron transport</keyword>
<feature type="transmembrane region" description="Helical" evidence="18">
    <location>
        <begin position="32"/>
        <end position="48"/>
    </location>
</feature>
<dbReference type="EC" id="7.1.1.2" evidence="4 18"/>
<evidence type="ECO:0000256" key="2">
    <source>
        <dbReference type="ARBA" id="ARBA00004448"/>
    </source>
</evidence>
<dbReference type="AlphaFoldDB" id="C7FIJ1"/>
<dbReference type="EMBL" id="GQ387648">
    <property type="protein sequence ID" value="ACT80217.1"/>
    <property type="molecule type" value="Genomic_DNA"/>
</dbReference>
<geneLocation type="mitochondrion" evidence="20"/>
<dbReference type="InterPro" id="IPR050175">
    <property type="entry name" value="Complex_I_Subunit_2"/>
</dbReference>
<comment type="function">
    <text evidence="1">Core subunit of the mitochondrial membrane respiratory chain NADH dehydrogenase (Complex I) that is believed to belong to the minimal assembly required for catalysis. Complex I functions in the transfer of electrons from NADH to the respiratory chain. The immediate electron acceptor for the enzyme is believed to be ubiquinone.</text>
</comment>
<evidence type="ECO:0000256" key="14">
    <source>
        <dbReference type="ARBA" id="ARBA00023075"/>
    </source>
</evidence>
<feature type="transmembrane region" description="Helical" evidence="18">
    <location>
        <begin position="261"/>
        <end position="279"/>
    </location>
</feature>
<keyword evidence="16 18" id="KW-0472">Membrane</keyword>
<dbReference type="Pfam" id="PF00361">
    <property type="entry name" value="Proton_antipo_M"/>
    <property type="match status" value="1"/>
</dbReference>
<keyword evidence="12 18" id="KW-1133">Transmembrane helix</keyword>
<evidence type="ECO:0000256" key="15">
    <source>
        <dbReference type="ARBA" id="ARBA00023128"/>
    </source>
</evidence>
<evidence type="ECO:0000256" key="17">
    <source>
        <dbReference type="ARBA" id="ARBA00049551"/>
    </source>
</evidence>
<gene>
    <name evidence="20" type="primary">nad2</name>
</gene>
<evidence type="ECO:0000256" key="1">
    <source>
        <dbReference type="ARBA" id="ARBA00003257"/>
    </source>
</evidence>
<keyword evidence="14 18" id="KW-0830">Ubiquinone</keyword>
<keyword evidence="7 18" id="KW-0679">Respiratory chain</keyword>
<evidence type="ECO:0000313" key="20">
    <source>
        <dbReference type="EMBL" id="ACT80217.1"/>
    </source>
</evidence>
<evidence type="ECO:0000256" key="13">
    <source>
        <dbReference type="ARBA" id="ARBA00023027"/>
    </source>
</evidence>
<name>C7FIJ1_MAYDE</name>
<protein>
    <recommendedName>
        <fullName evidence="5 18">NADH-ubiquinone oxidoreductase chain 2</fullName>
        <ecNumber evidence="4 18">7.1.1.2</ecNumber>
    </recommendedName>
</protein>
<keyword evidence="10 18" id="KW-1278">Translocase</keyword>
<keyword evidence="8 18" id="KW-0812">Transmembrane</keyword>
<dbReference type="PRINTS" id="PR01436">
    <property type="entry name" value="NADHDHGNASE2"/>
</dbReference>
<evidence type="ECO:0000256" key="12">
    <source>
        <dbReference type="ARBA" id="ARBA00022989"/>
    </source>
</evidence>
<evidence type="ECO:0000256" key="16">
    <source>
        <dbReference type="ARBA" id="ARBA00023136"/>
    </source>
</evidence>
<comment type="subcellular location">
    <subcellularLocation>
        <location evidence="2 18">Mitochondrion inner membrane</location>
        <topology evidence="2 18">Multi-pass membrane protein</topology>
    </subcellularLocation>
</comment>
<evidence type="ECO:0000256" key="18">
    <source>
        <dbReference type="RuleBase" id="RU003403"/>
    </source>
</evidence>
<evidence type="ECO:0000256" key="3">
    <source>
        <dbReference type="ARBA" id="ARBA00007012"/>
    </source>
</evidence>
<feature type="transmembrane region" description="Helical" evidence="18">
    <location>
        <begin position="143"/>
        <end position="161"/>
    </location>
</feature>
<evidence type="ECO:0000256" key="6">
    <source>
        <dbReference type="ARBA" id="ARBA00022448"/>
    </source>
</evidence>
<comment type="catalytic activity">
    <reaction evidence="17 18">
        <text>a ubiquinone + NADH + 5 H(+)(in) = a ubiquinol + NAD(+) + 4 H(+)(out)</text>
        <dbReference type="Rhea" id="RHEA:29091"/>
        <dbReference type="Rhea" id="RHEA-COMP:9565"/>
        <dbReference type="Rhea" id="RHEA-COMP:9566"/>
        <dbReference type="ChEBI" id="CHEBI:15378"/>
        <dbReference type="ChEBI" id="CHEBI:16389"/>
        <dbReference type="ChEBI" id="CHEBI:17976"/>
        <dbReference type="ChEBI" id="CHEBI:57540"/>
        <dbReference type="ChEBI" id="CHEBI:57945"/>
        <dbReference type="EC" id="7.1.1.2"/>
    </reaction>
</comment>
<dbReference type="InterPro" id="IPR003917">
    <property type="entry name" value="NADH_UbQ_OxRdtase_chain2"/>
</dbReference>
<evidence type="ECO:0000256" key="9">
    <source>
        <dbReference type="ARBA" id="ARBA00022792"/>
    </source>
</evidence>
<dbReference type="InterPro" id="IPR001750">
    <property type="entry name" value="ND/Mrp_TM"/>
</dbReference>
<feature type="domain" description="NADH:quinone oxidoreductase/Mrp antiporter transmembrane" evidence="19">
    <location>
        <begin position="87"/>
        <end position="274"/>
    </location>
</feature>
<accession>C7FIJ1</accession>
<evidence type="ECO:0000256" key="5">
    <source>
        <dbReference type="ARBA" id="ARBA00021008"/>
    </source>
</evidence>
<feature type="transmembrane region" description="Helical" evidence="18">
    <location>
        <begin position="198"/>
        <end position="220"/>
    </location>
</feature>
<proteinExistence type="inferred from homology"/>
<feature type="transmembrane region" description="Helical" evidence="18">
    <location>
        <begin position="167"/>
        <end position="186"/>
    </location>
</feature>
<evidence type="ECO:0000256" key="4">
    <source>
        <dbReference type="ARBA" id="ARBA00012944"/>
    </source>
</evidence>
<feature type="transmembrane region" description="Helical" evidence="18">
    <location>
        <begin position="226"/>
        <end position="249"/>
    </location>
</feature>
<dbReference type="GO" id="GO:0008137">
    <property type="term" value="F:NADH dehydrogenase (ubiquinone) activity"/>
    <property type="evidence" value="ECO:0007669"/>
    <property type="project" value="UniProtKB-EC"/>
</dbReference>
<reference evidence="20" key="1">
    <citation type="journal article" date="2009" name="Genome Biol. Evol.">
        <title>Evolution of the mitochondrial genomes of gall midges (Diptera: Cecidomyiidae): rearrangement and severe truncation of tRNA genes.</title>
        <authorList>
            <person name="Beckenbach A.T."/>
            <person name="Joy J.B."/>
        </authorList>
    </citation>
    <scope>NUCLEOTIDE SEQUENCE</scope>
</reference>
<dbReference type="GO" id="GO:0006120">
    <property type="term" value="P:mitochondrial electron transport, NADH to ubiquinone"/>
    <property type="evidence" value="ECO:0007669"/>
    <property type="project" value="InterPro"/>
</dbReference>
<organism evidence="20">
    <name type="scientific">Mayetiola destructor</name>
    <name type="common">Hessian fly</name>
    <dbReference type="NCBI Taxonomy" id="39758"/>
    <lineage>
        <taxon>Eukaryota</taxon>
        <taxon>Metazoa</taxon>
        <taxon>Ecdysozoa</taxon>
        <taxon>Arthropoda</taxon>
        <taxon>Hexapoda</taxon>
        <taxon>Insecta</taxon>
        <taxon>Pterygota</taxon>
        <taxon>Neoptera</taxon>
        <taxon>Endopterygota</taxon>
        <taxon>Diptera</taxon>
        <taxon>Nematocera</taxon>
        <taxon>Sciaroidea</taxon>
        <taxon>Cecidomyiidae</taxon>
        <taxon>Mayetiola</taxon>
    </lineage>
</organism>
<evidence type="ECO:0000256" key="8">
    <source>
        <dbReference type="ARBA" id="ARBA00022692"/>
    </source>
</evidence>
<sequence>MMKKENNKNLIFKMILILSSLMIFTSNLWLNMWIYLEINLISFIFLLMNYKNYLFLESSLIYFLIQTMASIILLFSLINSIIYLKFKNLMMFAIFLKMGIAPLHYWLIMMVEMLNWIMIYILLTWQKIAPLLLLNLYNNTKMLMIFLLLSMMIGSLMGINYSSLKKIMAYSSINQLSWIIISLMYLNKLFKMYMCIYMYMMFFTIYCFQFFNLTFIYNIYILKIDLYLMMVMFMNLLSLGGLPPFIGFYPKMMIINMLNNSMMMFFMIMFTLITLFYYIRMMQSTMMINMLKMNMIFKLKTNKLNLMIKLSLLSNLMLMMILMIY</sequence>
<keyword evidence="6" id="KW-0813">Transport</keyword>
<keyword evidence="9 18" id="KW-0999">Mitochondrion inner membrane</keyword>